<name>A0A9D3XN15_9SAUR</name>
<dbReference type="AlphaFoldDB" id="A0A9D3XN15"/>
<comment type="caution">
    <text evidence="2">The sequence shown here is derived from an EMBL/GenBank/DDBJ whole genome shotgun (WGS) entry which is preliminary data.</text>
</comment>
<evidence type="ECO:0000313" key="3">
    <source>
        <dbReference type="Proteomes" id="UP000827986"/>
    </source>
</evidence>
<evidence type="ECO:0000313" key="2">
    <source>
        <dbReference type="EMBL" id="KAH1183604.1"/>
    </source>
</evidence>
<gene>
    <name evidence="2" type="ORF">KIL84_014220</name>
</gene>
<protein>
    <submittedName>
        <fullName evidence="2">Uncharacterized protein</fullName>
    </submittedName>
</protein>
<dbReference type="EMBL" id="JAHDVG010000465">
    <property type="protein sequence ID" value="KAH1183604.1"/>
    <property type="molecule type" value="Genomic_DNA"/>
</dbReference>
<evidence type="ECO:0000256" key="1">
    <source>
        <dbReference type="SAM" id="MobiDB-lite"/>
    </source>
</evidence>
<feature type="region of interest" description="Disordered" evidence="1">
    <location>
        <begin position="37"/>
        <end position="84"/>
    </location>
</feature>
<reference evidence="2" key="1">
    <citation type="submission" date="2021-09" db="EMBL/GenBank/DDBJ databases">
        <title>The genome of Mauremys mutica provides insights into the evolution of semi-aquatic lifestyle.</title>
        <authorList>
            <person name="Gong S."/>
            <person name="Gao Y."/>
        </authorList>
    </citation>
    <scope>NUCLEOTIDE SEQUENCE</scope>
    <source>
        <strain evidence="2">MM-2020</strain>
        <tissue evidence="2">Muscle</tissue>
    </source>
</reference>
<keyword evidence="3" id="KW-1185">Reference proteome</keyword>
<dbReference type="Proteomes" id="UP000827986">
    <property type="component" value="Unassembled WGS sequence"/>
</dbReference>
<organism evidence="2 3">
    <name type="scientific">Mauremys mutica</name>
    <name type="common">yellowpond turtle</name>
    <dbReference type="NCBI Taxonomy" id="74926"/>
    <lineage>
        <taxon>Eukaryota</taxon>
        <taxon>Metazoa</taxon>
        <taxon>Chordata</taxon>
        <taxon>Craniata</taxon>
        <taxon>Vertebrata</taxon>
        <taxon>Euteleostomi</taxon>
        <taxon>Archelosauria</taxon>
        <taxon>Testudinata</taxon>
        <taxon>Testudines</taxon>
        <taxon>Cryptodira</taxon>
        <taxon>Durocryptodira</taxon>
        <taxon>Testudinoidea</taxon>
        <taxon>Geoemydidae</taxon>
        <taxon>Geoemydinae</taxon>
        <taxon>Mauremys</taxon>
    </lineage>
</organism>
<accession>A0A9D3XN15</accession>
<sequence length="114" mass="12400">MSPHKGTGRLQRAGADLFGNSSDFHQLTLSGAAYRKLMSPGNMPERPREETVLQPAETQGSLKHRGDSMLGSSQSDRHQQGEPDQICDMELVGGKCGLRWTKDISGASEEYPLG</sequence>
<proteinExistence type="predicted"/>